<evidence type="ECO:0000256" key="1">
    <source>
        <dbReference type="SAM" id="MobiDB-lite"/>
    </source>
</evidence>
<reference evidence="2" key="2">
    <citation type="submission" date="2023-04" db="EMBL/GenBank/DDBJ databases">
        <authorList>
            <person name="Bruccoleri R.E."/>
            <person name="Oakeley E.J."/>
            <person name="Faust A.-M."/>
            <person name="Dessus-Babus S."/>
            <person name="Altorfer M."/>
            <person name="Burckhardt D."/>
            <person name="Oertli M."/>
            <person name="Naumann U."/>
            <person name="Petersen F."/>
            <person name="Wong J."/>
        </authorList>
    </citation>
    <scope>NUCLEOTIDE SEQUENCE</scope>
    <source>
        <strain evidence="2">GSM-AAB239-AS_SAM_17_03QT</strain>
        <tissue evidence="2">Leaf</tissue>
    </source>
</reference>
<proteinExistence type="predicted"/>
<dbReference type="EMBL" id="JANAVB010006904">
    <property type="protein sequence ID" value="KAJ6843861.1"/>
    <property type="molecule type" value="Genomic_DNA"/>
</dbReference>
<keyword evidence="3" id="KW-1185">Reference proteome</keyword>
<evidence type="ECO:0000313" key="3">
    <source>
        <dbReference type="Proteomes" id="UP001140949"/>
    </source>
</evidence>
<feature type="region of interest" description="Disordered" evidence="1">
    <location>
        <begin position="1"/>
        <end position="30"/>
    </location>
</feature>
<sequence length="116" mass="13684">MKNQEKQQQLLPPPPSRQQQQQQKSRFRFRSKSIVIETRIREMAVRSRLRRLLQARQRPRLPLPRRDLPRLRPLTSPTLQEPGRSGRMVRQLRARHPDLLGVRGPPLLLPRRAGGL</sequence>
<gene>
    <name evidence="2" type="ORF">M6B38_117530</name>
</gene>
<feature type="region of interest" description="Disordered" evidence="1">
    <location>
        <begin position="57"/>
        <end position="89"/>
    </location>
</feature>
<name>A0AAX6HT23_IRIPA</name>
<protein>
    <submittedName>
        <fullName evidence="2">Uncharacterized protein</fullName>
    </submittedName>
</protein>
<organism evidence="2 3">
    <name type="scientific">Iris pallida</name>
    <name type="common">Sweet iris</name>
    <dbReference type="NCBI Taxonomy" id="29817"/>
    <lineage>
        <taxon>Eukaryota</taxon>
        <taxon>Viridiplantae</taxon>
        <taxon>Streptophyta</taxon>
        <taxon>Embryophyta</taxon>
        <taxon>Tracheophyta</taxon>
        <taxon>Spermatophyta</taxon>
        <taxon>Magnoliopsida</taxon>
        <taxon>Liliopsida</taxon>
        <taxon>Asparagales</taxon>
        <taxon>Iridaceae</taxon>
        <taxon>Iridoideae</taxon>
        <taxon>Irideae</taxon>
        <taxon>Iris</taxon>
    </lineage>
</organism>
<dbReference type="Proteomes" id="UP001140949">
    <property type="component" value="Unassembled WGS sequence"/>
</dbReference>
<comment type="caution">
    <text evidence="2">The sequence shown here is derived from an EMBL/GenBank/DDBJ whole genome shotgun (WGS) entry which is preliminary data.</text>
</comment>
<evidence type="ECO:0000313" key="2">
    <source>
        <dbReference type="EMBL" id="KAJ6843861.1"/>
    </source>
</evidence>
<dbReference type="AlphaFoldDB" id="A0AAX6HT23"/>
<reference evidence="2" key="1">
    <citation type="journal article" date="2023" name="GigaByte">
        <title>Genome assembly of the bearded iris, Iris pallida Lam.</title>
        <authorList>
            <person name="Bruccoleri R.E."/>
            <person name="Oakeley E.J."/>
            <person name="Faust A.M.E."/>
            <person name="Altorfer M."/>
            <person name="Dessus-Babus S."/>
            <person name="Burckhardt D."/>
            <person name="Oertli M."/>
            <person name="Naumann U."/>
            <person name="Petersen F."/>
            <person name="Wong J."/>
        </authorList>
    </citation>
    <scope>NUCLEOTIDE SEQUENCE</scope>
    <source>
        <strain evidence="2">GSM-AAB239-AS_SAM_17_03QT</strain>
    </source>
</reference>
<accession>A0AAX6HT23</accession>